<evidence type="ECO:0000313" key="2">
    <source>
        <dbReference type="Proteomes" id="UP000005536"/>
    </source>
</evidence>
<organism evidence="1 2">
    <name type="scientific">Neisseria elongata subsp. glycolytica ATCC 29315</name>
    <dbReference type="NCBI Taxonomy" id="546263"/>
    <lineage>
        <taxon>Bacteria</taxon>
        <taxon>Pseudomonadati</taxon>
        <taxon>Pseudomonadota</taxon>
        <taxon>Betaproteobacteria</taxon>
        <taxon>Neisseriales</taxon>
        <taxon>Neisseriaceae</taxon>
        <taxon>Neisseria</taxon>
    </lineage>
</organism>
<dbReference type="SUPFAM" id="SSF101327">
    <property type="entry name" value="YgfB-like"/>
    <property type="match status" value="1"/>
</dbReference>
<comment type="caution">
    <text evidence="1">The sequence shown here is derived from an EMBL/GenBank/DDBJ whole genome shotgun (WGS) entry which is preliminary data.</text>
</comment>
<protein>
    <submittedName>
        <fullName evidence="1">YecA family protein</fullName>
    </submittedName>
</protein>
<dbReference type="NCBIfam" id="TIGR02292">
    <property type="entry name" value="ygfB_yecA"/>
    <property type="match status" value="1"/>
</dbReference>
<accession>D4DNY3</accession>
<gene>
    <name evidence="1" type="ORF">NEIELOOT_00766</name>
</gene>
<dbReference type="AlphaFoldDB" id="D4DNY3"/>
<dbReference type="STRING" id="546263.NELON_06420"/>
<evidence type="ECO:0000313" key="1">
    <source>
        <dbReference type="EMBL" id="EFE50608.1"/>
    </source>
</evidence>
<dbReference type="Pfam" id="PF03695">
    <property type="entry name" value="UPF0149"/>
    <property type="match status" value="1"/>
</dbReference>
<dbReference type="InterPro" id="IPR036255">
    <property type="entry name" value="YgfB-like_sf"/>
</dbReference>
<sequence>MEINMSLQPIEIIEEILGAYAEDGSAMRCDEIHAYLTAFVSGPDGIADDADAVIDAVIGDAAIDAAQRERIKETVLQWAEELKRNLKDKQLPELPLYEDENGEPDYFSWCNAYLYALDNTPTDWFAESADEEFEDLFYPIMALGGIYDDDDILSNLSRQEINGLQNEVPYAVRDIFAYWQAVINKPQTIRREGEKIGRNDPCPCESGKNTRLAAVSKWKRILKAAANLAMPSYFVDKKLHLSAWDNSGFKVQFVVFRRLVSFTVSGIRS</sequence>
<dbReference type="InterPro" id="IPR011978">
    <property type="entry name" value="YgfB-like"/>
</dbReference>
<name>D4DNY3_NEIEG</name>
<reference evidence="1 2" key="1">
    <citation type="submission" date="2010-02" db="EMBL/GenBank/DDBJ databases">
        <authorList>
            <person name="Weinstock G."/>
            <person name="Sodergren E."/>
            <person name="Clifton S."/>
            <person name="Fulton L."/>
            <person name="Fulton B."/>
            <person name="Courtney L."/>
            <person name="Fronick C."/>
            <person name="Harrison M."/>
            <person name="Strong C."/>
            <person name="Farmer C."/>
            <person name="Delahaunty K."/>
            <person name="Markovic C."/>
            <person name="Hall O."/>
            <person name="Minx P."/>
            <person name="Tomlinson C."/>
            <person name="Mitreva M."/>
            <person name="Nelson J."/>
            <person name="Hou S."/>
            <person name="Wollam A."/>
            <person name="Pepin K.H."/>
            <person name="Johnson M."/>
            <person name="Bhonagiri V."/>
            <person name="Zhang X."/>
            <person name="Suruliraj S."/>
            <person name="Warren W."/>
            <person name="Chinwalla A."/>
            <person name="Mardis E.R."/>
            <person name="Wilson R.K."/>
        </authorList>
    </citation>
    <scope>NUCLEOTIDE SEQUENCE [LARGE SCALE GENOMIC DNA]</scope>
    <source>
        <strain evidence="1 2">ATCC 29315</strain>
    </source>
</reference>
<dbReference type="Proteomes" id="UP000005536">
    <property type="component" value="Unassembled WGS sequence"/>
</dbReference>
<dbReference type="EMBL" id="ADBF01000016">
    <property type="protein sequence ID" value="EFE50608.1"/>
    <property type="molecule type" value="Genomic_DNA"/>
</dbReference>
<proteinExistence type="predicted"/>
<dbReference type="Gene3D" id="1.20.120.740">
    <property type="entry name" value="YgfB uncharacterised protein family UPF0149, PF03695"/>
    <property type="match status" value="1"/>
</dbReference>